<gene>
    <name evidence="4" type="ORF">EZS28_056603</name>
</gene>
<dbReference type="InterPro" id="IPR020806">
    <property type="entry name" value="PKS_PP-bd"/>
</dbReference>
<protein>
    <recommendedName>
        <fullName evidence="3">Carrier domain-containing protein</fullName>
    </recommendedName>
</protein>
<dbReference type="Pfam" id="PF23297">
    <property type="entry name" value="ACP_SdgA_C"/>
    <property type="match status" value="1"/>
</dbReference>
<organism evidence="4 5">
    <name type="scientific">Streblomastix strix</name>
    <dbReference type="NCBI Taxonomy" id="222440"/>
    <lineage>
        <taxon>Eukaryota</taxon>
        <taxon>Metamonada</taxon>
        <taxon>Preaxostyla</taxon>
        <taxon>Oxymonadida</taxon>
        <taxon>Streblomastigidae</taxon>
        <taxon>Streblomastix</taxon>
    </lineage>
</organism>
<proteinExistence type="predicted"/>
<dbReference type="SMART" id="SM00823">
    <property type="entry name" value="PKS_PP"/>
    <property type="match status" value="1"/>
</dbReference>
<comment type="caution">
    <text evidence="4">The sequence shown here is derived from an EMBL/GenBank/DDBJ whole genome shotgun (WGS) entry which is preliminary data.</text>
</comment>
<evidence type="ECO:0000313" key="4">
    <source>
        <dbReference type="EMBL" id="KAA6308909.1"/>
    </source>
</evidence>
<reference evidence="4 5" key="1">
    <citation type="submission" date="2019-03" db="EMBL/GenBank/DDBJ databases">
        <title>Single cell metagenomics reveals metabolic interactions within the superorganism composed of flagellate Streblomastix strix and complex community of Bacteroidetes bacteria on its surface.</title>
        <authorList>
            <person name="Treitli S.C."/>
            <person name="Kolisko M."/>
            <person name="Husnik F."/>
            <person name="Keeling P."/>
            <person name="Hampl V."/>
        </authorList>
    </citation>
    <scope>NUCLEOTIDE SEQUENCE [LARGE SCALE GENOMIC DNA]</scope>
    <source>
        <strain evidence="4">ST1C</strain>
    </source>
</reference>
<feature type="domain" description="Carrier" evidence="3">
    <location>
        <begin position="7"/>
        <end position="93"/>
    </location>
</feature>
<dbReference type="GO" id="GO:0031177">
    <property type="term" value="F:phosphopantetheine binding"/>
    <property type="evidence" value="ECO:0007669"/>
    <property type="project" value="InterPro"/>
</dbReference>
<evidence type="ECO:0000313" key="5">
    <source>
        <dbReference type="Proteomes" id="UP000324800"/>
    </source>
</evidence>
<accession>A0A5J4PK62</accession>
<evidence type="ECO:0000259" key="3">
    <source>
        <dbReference type="PROSITE" id="PS50075"/>
    </source>
</evidence>
<dbReference type="SUPFAM" id="SSF47336">
    <property type="entry name" value="ACP-like"/>
    <property type="match status" value="1"/>
</dbReference>
<evidence type="ECO:0000256" key="1">
    <source>
        <dbReference type="ARBA" id="ARBA00022450"/>
    </source>
</evidence>
<dbReference type="InterPro" id="IPR036736">
    <property type="entry name" value="ACP-like_sf"/>
</dbReference>
<dbReference type="Gene3D" id="1.10.1200.10">
    <property type="entry name" value="ACP-like"/>
    <property type="match status" value="1"/>
</dbReference>
<dbReference type="EMBL" id="SNRW01050590">
    <property type="protein sequence ID" value="KAA6308909.1"/>
    <property type="molecule type" value="Genomic_DNA"/>
</dbReference>
<evidence type="ECO:0000256" key="2">
    <source>
        <dbReference type="ARBA" id="ARBA00022553"/>
    </source>
</evidence>
<dbReference type="OrthoDB" id="329835at2759"/>
<sequence length="105" mass="11492">SIQSDKDALTILAKAVATQASKVLGIAPTTNNKDSGDAQIASEIPLSQYGLDSLTAVEMKNWTEKNIHVDVPVVDFVRGPSSEQLAKTMLQKFYEKYGRPKTIRL</sequence>
<keyword evidence="2" id="KW-0597">Phosphoprotein</keyword>
<dbReference type="PROSITE" id="PS50075">
    <property type="entry name" value="CARRIER"/>
    <property type="match status" value="1"/>
</dbReference>
<name>A0A5J4PK62_9EUKA</name>
<feature type="non-terminal residue" evidence="4">
    <location>
        <position position="1"/>
    </location>
</feature>
<dbReference type="AlphaFoldDB" id="A0A5J4PK62"/>
<keyword evidence="1" id="KW-0596">Phosphopantetheine</keyword>
<dbReference type="InterPro" id="IPR009081">
    <property type="entry name" value="PP-bd_ACP"/>
</dbReference>
<dbReference type="Proteomes" id="UP000324800">
    <property type="component" value="Unassembled WGS sequence"/>
</dbReference>